<feature type="transmembrane region" description="Helical" evidence="12">
    <location>
        <begin position="78"/>
        <end position="103"/>
    </location>
</feature>
<evidence type="ECO:0000256" key="3">
    <source>
        <dbReference type="ARBA" id="ARBA00004337"/>
    </source>
</evidence>
<keyword evidence="7" id="KW-0967">Endosome</keyword>
<dbReference type="InterPro" id="IPR026218">
    <property type="entry name" value="HRG"/>
</dbReference>
<organism evidence="13 14">
    <name type="scientific">Clavelina lepadiformis</name>
    <name type="common">Light-bulb sea squirt</name>
    <name type="synonym">Ascidia lepadiformis</name>
    <dbReference type="NCBI Taxonomy" id="159417"/>
    <lineage>
        <taxon>Eukaryota</taxon>
        <taxon>Metazoa</taxon>
        <taxon>Chordata</taxon>
        <taxon>Tunicata</taxon>
        <taxon>Ascidiacea</taxon>
        <taxon>Aplousobranchia</taxon>
        <taxon>Clavelinidae</taxon>
        <taxon>Clavelina</taxon>
    </lineage>
</organism>
<keyword evidence="10" id="KW-0458">Lysosome</keyword>
<comment type="catalytic activity">
    <reaction evidence="11">
        <text>heme b(in) = heme b(out)</text>
        <dbReference type="Rhea" id="RHEA:75443"/>
        <dbReference type="ChEBI" id="CHEBI:60344"/>
    </reaction>
</comment>
<evidence type="ECO:0000256" key="12">
    <source>
        <dbReference type="SAM" id="Phobius"/>
    </source>
</evidence>
<gene>
    <name evidence="13" type="ORF">CVLEPA_LOCUS13365</name>
</gene>
<sequence>MLSGEGASYFLIVYRIIFSGFAIIIGLSGFIVWLTVLGLNQQAYATVAYAGFSGVIAIWNFVLHLMHFQDLWRTWLKGLRIFIAAGILFAAISIVSFIAFIAVAAVRKEKMDEKSFYVAAIWSGWSAILSFFLHRHSKKYRNEFADLTALLEF</sequence>
<evidence type="ECO:0000256" key="11">
    <source>
        <dbReference type="ARBA" id="ARBA00035075"/>
    </source>
</evidence>
<dbReference type="PANTHER" id="PTHR31525:SF1">
    <property type="entry name" value="HEME TRANSPORTER HRG1"/>
    <property type="match status" value="1"/>
</dbReference>
<dbReference type="Pfam" id="PF16954">
    <property type="entry name" value="HRG"/>
    <property type="match status" value="2"/>
</dbReference>
<dbReference type="EMBL" id="CAWYQH010000096">
    <property type="protein sequence ID" value="CAK8682722.1"/>
    <property type="molecule type" value="Genomic_DNA"/>
</dbReference>
<evidence type="ECO:0000256" key="8">
    <source>
        <dbReference type="ARBA" id="ARBA00022989"/>
    </source>
</evidence>
<evidence type="ECO:0000256" key="9">
    <source>
        <dbReference type="ARBA" id="ARBA00023136"/>
    </source>
</evidence>
<keyword evidence="6 12" id="KW-0812">Transmembrane</keyword>
<name>A0ABP0FVL9_CLALP</name>
<evidence type="ECO:0000256" key="2">
    <source>
        <dbReference type="ARBA" id="ARBA00004265"/>
    </source>
</evidence>
<comment type="similarity">
    <text evidence="4">Belongs to the HRG family.</text>
</comment>
<evidence type="ECO:0000313" key="13">
    <source>
        <dbReference type="EMBL" id="CAK8682722.1"/>
    </source>
</evidence>
<keyword evidence="9 12" id="KW-0472">Membrane</keyword>
<evidence type="ECO:0008006" key="15">
    <source>
        <dbReference type="Google" id="ProtNLM"/>
    </source>
</evidence>
<evidence type="ECO:0000256" key="10">
    <source>
        <dbReference type="ARBA" id="ARBA00023228"/>
    </source>
</evidence>
<evidence type="ECO:0000256" key="4">
    <source>
        <dbReference type="ARBA" id="ARBA00006203"/>
    </source>
</evidence>
<evidence type="ECO:0000256" key="5">
    <source>
        <dbReference type="ARBA" id="ARBA00022448"/>
    </source>
</evidence>
<keyword evidence="14" id="KW-1185">Reference proteome</keyword>
<protein>
    <recommendedName>
        <fullName evidence="15">Heme transporter hrg1-A</fullName>
    </recommendedName>
</protein>
<accession>A0ABP0FVL9</accession>
<comment type="subcellular location">
    <subcellularLocation>
        <location evidence="2">Cytoplasmic vesicle</location>
        <location evidence="2">Phagosome membrane</location>
        <topology evidence="2">Multi-pass membrane protein</topology>
    </subcellularLocation>
    <subcellularLocation>
        <location evidence="3">Endosome membrane</location>
        <topology evidence="3">Multi-pass membrane protein</topology>
    </subcellularLocation>
    <subcellularLocation>
        <location evidence="1">Lysosome membrane</location>
        <topology evidence="1">Multi-pass membrane protein</topology>
    </subcellularLocation>
</comment>
<evidence type="ECO:0000256" key="1">
    <source>
        <dbReference type="ARBA" id="ARBA00004155"/>
    </source>
</evidence>
<feature type="transmembrane region" description="Helical" evidence="12">
    <location>
        <begin position="43"/>
        <end position="66"/>
    </location>
</feature>
<reference evidence="13 14" key="1">
    <citation type="submission" date="2024-02" db="EMBL/GenBank/DDBJ databases">
        <authorList>
            <person name="Daric V."/>
            <person name="Darras S."/>
        </authorList>
    </citation>
    <scope>NUCLEOTIDE SEQUENCE [LARGE SCALE GENOMIC DNA]</scope>
</reference>
<feature type="transmembrane region" description="Helical" evidence="12">
    <location>
        <begin position="12"/>
        <end position="37"/>
    </location>
</feature>
<comment type="caution">
    <text evidence="13">The sequence shown here is derived from an EMBL/GenBank/DDBJ whole genome shotgun (WGS) entry which is preliminary data.</text>
</comment>
<keyword evidence="5" id="KW-0813">Transport</keyword>
<dbReference type="PANTHER" id="PTHR31525">
    <property type="entry name" value="HEME TRANSPORTER HRG1"/>
    <property type="match status" value="1"/>
</dbReference>
<proteinExistence type="inferred from homology"/>
<feature type="transmembrane region" description="Helical" evidence="12">
    <location>
        <begin position="115"/>
        <end position="133"/>
    </location>
</feature>
<dbReference type="Proteomes" id="UP001642483">
    <property type="component" value="Unassembled WGS sequence"/>
</dbReference>
<evidence type="ECO:0000256" key="7">
    <source>
        <dbReference type="ARBA" id="ARBA00022753"/>
    </source>
</evidence>
<evidence type="ECO:0000313" key="14">
    <source>
        <dbReference type="Proteomes" id="UP001642483"/>
    </source>
</evidence>
<keyword evidence="8 12" id="KW-1133">Transmembrane helix</keyword>
<evidence type="ECO:0000256" key="6">
    <source>
        <dbReference type="ARBA" id="ARBA00022692"/>
    </source>
</evidence>